<dbReference type="AlphaFoldDB" id="A0A7N5JEY2"/>
<proteinExistence type="predicted"/>
<protein>
    <recommendedName>
        <fullName evidence="7">Arrestin C-terminal-like domain-containing protein</fullName>
    </recommendedName>
</protein>
<keyword evidence="9" id="KW-1185">Reference proteome</keyword>
<dbReference type="InterPro" id="IPR014756">
    <property type="entry name" value="Ig_E-set"/>
</dbReference>
<dbReference type="Ensembl" id="ENSAMET00000039113.1">
    <property type="protein sequence ID" value="ENSAMEP00000024506.1"/>
    <property type="gene ID" value="ENSAMEG00000028554.1"/>
</dbReference>
<sequence>MFIPDGHVSVSARIDRKGFCEGDDICINADFENTCSRIVVPKAAIVAKHTYLASGQTKVFSQKLSCVRGNHIISGTSESWRGKTLRVKKIKPSILGCNILRVEYFLQIYHLHATWTSFLKTIDLKAPPRLSWMSWTIPLTVPSSCTLQSSNSCHHQHTQRWTLVPSTTTSSEH</sequence>
<dbReference type="InterPro" id="IPR050357">
    <property type="entry name" value="Arrestin_domain-protein"/>
</dbReference>
<reference evidence="8" key="2">
    <citation type="submission" date="2025-08" db="UniProtKB">
        <authorList>
            <consortium name="Ensembl"/>
        </authorList>
    </citation>
    <scope>IDENTIFICATION</scope>
</reference>
<reference evidence="8" key="3">
    <citation type="submission" date="2025-09" db="UniProtKB">
        <authorList>
            <consortium name="Ensembl"/>
        </authorList>
    </citation>
    <scope>IDENTIFICATION</scope>
</reference>
<dbReference type="InterPro" id="IPR011022">
    <property type="entry name" value="Arrestin_C-like"/>
</dbReference>
<dbReference type="Proteomes" id="UP000008912">
    <property type="component" value="Unassembled WGS sequence"/>
</dbReference>
<reference evidence="8 9" key="1">
    <citation type="journal article" date="2010" name="Nature">
        <title>The sequence and de novo assembly of the giant panda genome.</title>
        <authorList>
            <person name="Li R."/>
            <person name="Fan W."/>
            <person name="Tian G."/>
            <person name="Zhu H."/>
            <person name="He L."/>
            <person name="Cai J."/>
            <person name="Huang Q."/>
            <person name="Cai Q."/>
            <person name="Li B."/>
            <person name="Bai Y."/>
            <person name="Zhang Z."/>
            <person name="Zhang Y."/>
            <person name="Wang W."/>
            <person name="Li J."/>
            <person name="Wei F."/>
            <person name="Li H."/>
            <person name="Jian M."/>
            <person name="Li J."/>
            <person name="Zhang Z."/>
            <person name="Nielsen R."/>
            <person name="Li D."/>
            <person name="Gu W."/>
            <person name="Yang Z."/>
            <person name="Xuan Z."/>
            <person name="Ryder O.A."/>
            <person name="Leung F.C."/>
            <person name="Zhou Y."/>
            <person name="Cao J."/>
            <person name="Sun X."/>
            <person name="Fu Y."/>
            <person name="Fang X."/>
            <person name="Guo X."/>
            <person name="Wang B."/>
            <person name="Hou R."/>
            <person name="Shen F."/>
            <person name="Mu B."/>
            <person name="Ni P."/>
            <person name="Lin R."/>
            <person name="Qian W."/>
            <person name="Wang G."/>
            <person name="Yu C."/>
            <person name="Nie W."/>
            <person name="Wang J."/>
            <person name="Wu Z."/>
            <person name="Liang H."/>
            <person name="Min J."/>
            <person name="Wu Q."/>
            <person name="Cheng S."/>
            <person name="Ruan J."/>
            <person name="Wang M."/>
            <person name="Shi Z."/>
            <person name="Wen M."/>
            <person name="Liu B."/>
            <person name="Ren X."/>
            <person name="Zheng H."/>
            <person name="Dong D."/>
            <person name="Cook K."/>
            <person name="Shan G."/>
            <person name="Zhang H."/>
            <person name="Kosiol C."/>
            <person name="Xie X."/>
            <person name="Lu Z."/>
            <person name="Zheng H."/>
            <person name="Li Y."/>
            <person name="Steiner C.C."/>
            <person name="Lam T.T."/>
            <person name="Lin S."/>
            <person name="Zhang Q."/>
            <person name="Li G."/>
            <person name="Tian J."/>
            <person name="Gong T."/>
            <person name="Liu H."/>
            <person name="Zhang D."/>
            <person name="Fang L."/>
            <person name="Ye C."/>
            <person name="Zhang J."/>
            <person name="Hu W."/>
            <person name="Xu A."/>
            <person name="Ren Y."/>
            <person name="Zhang G."/>
            <person name="Bruford M.W."/>
            <person name="Li Q."/>
            <person name="Ma L."/>
            <person name="Guo Y."/>
            <person name="An N."/>
            <person name="Hu Y."/>
            <person name="Zheng Y."/>
            <person name="Shi Y."/>
            <person name="Li Z."/>
            <person name="Liu Q."/>
            <person name="Chen Y."/>
            <person name="Zhao J."/>
            <person name="Qu N."/>
            <person name="Zhao S."/>
            <person name="Tian F."/>
            <person name="Wang X."/>
            <person name="Wang H."/>
            <person name="Xu L."/>
            <person name="Liu X."/>
            <person name="Vinar T."/>
            <person name="Wang Y."/>
            <person name="Lam T.W."/>
            <person name="Yiu S.M."/>
            <person name="Liu S."/>
            <person name="Zhang H."/>
            <person name="Li D."/>
            <person name="Huang Y."/>
            <person name="Wang X."/>
            <person name="Yang G."/>
            <person name="Jiang Z."/>
            <person name="Wang J."/>
            <person name="Qin N."/>
            <person name="Li L."/>
            <person name="Li J."/>
            <person name="Bolund L."/>
            <person name="Kristiansen K."/>
            <person name="Wong G.K."/>
            <person name="Olson M."/>
            <person name="Zhang X."/>
            <person name="Li S."/>
            <person name="Yang H."/>
            <person name="Wang J."/>
            <person name="Wang J."/>
        </authorList>
    </citation>
    <scope>NUCLEOTIDE SEQUENCE [LARGE SCALE GENOMIC DNA]</scope>
</reference>
<dbReference type="GeneTree" id="ENSGT00940000158522"/>
<dbReference type="InterPro" id="IPR014752">
    <property type="entry name" value="Arrestin-like_C"/>
</dbReference>
<accession>A0A7N5JEY2</accession>
<organism evidence="8 9">
    <name type="scientific">Ailuropoda melanoleuca</name>
    <name type="common">Giant panda</name>
    <dbReference type="NCBI Taxonomy" id="9646"/>
    <lineage>
        <taxon>Eukaryota</taxon>
        <taxon>Metazoa</taxon>
        <taxon>Chordata</taxon>
        <taxon>Craniata</taxon>
        <taxon>Vertebrata</taxon>
        <taxon>Euteleostomi</taxon>
        <taxon>Mammalia</taxon>
        <taxon>Eutheria</taxon>
        <taxon>Laurasiatheria</taxon>
        <taxon>Carnivora</taxon>
        <taxon>Caniformia</taxon>
        <taxon>Ursidae</taxon>
        <taxon>Ailuropoda</taxon>
    </lineage>
</organism>
<evidence type="ECO:0000259" key="7">
    <source>
        <dbReference type="SMART" id="SM01017"/>
    </source>
</evidence>
<evidence type="ECO:0000256" key="2">
    <source>
        <dbReference type="ARBA" id="ARBA00022490"/>
    </source>
</evidence>
<evidence type="ECO:0000256" key="6">
    <source>
        <dbReference type="ARBA" id="ARBA00023163"/>
    </source>
</evidence>
<evidence type="ECO:0000256" key="1">
    <source>
        <dbReference type="ARBA" id="ARBA00004496"/>
    </source>
</evidence>
<name>A0A7N5JEY2_AILME</name>
<dbReference type="Pfam" id="PF02752">
    <property type="entry name" value="Arrestin_C"/>
    <property type="match status" value="1"/>
</dbReference>
<keyword evidence="5" id="KW-0805">Transcription regulation</keyword>
<dbReference type="GO" id="GO:0015031">
    <property type="term" value="P:protein transport"/>
    <property type="evidence" value="ECO:0007669"/>
    <property type="project" value="TreeGrafter"/>
</dbReference>
<keyword evidence="4" id="KW-0832">Ubl conjugation</keyword>
<comment type="subcellular location">
    <subcellularLocation>
        <location evidence="1">Cytoplasm</location>
    </subcellularLocation>
</comment>
<evidence type="ECO:0000256" key="4">
    <source>
        <dbReference type="ARBA" id="ARBA00022843"/>
    </source>
</evidence>
<dbReference type="PANTHER" id="PTHR11188">
    <property type="entry name" value="ARRESTIN DOMAIN CONTAINING PROTEIN"/>
    <property type="match status" value="1"/>
</dbReference>
<dbReference type="InParanoid" id="A0A7N5JEY2"/>
<dbReference type="SUPFAM" id="SSF81296">
    <property type="entry name" value="E set domains"/>
    <property type="match status" value="1"/>
</dbReference>
<dbReference type="Gene3D" id="2.60.40.640">
    <property type="match status" value="1"/>
</dbReference>
<dbReference type="GO" id="GO:0031625">
    <property type="term" value="F:ubiquitin protein ligase binding"/>
    <property type="evidence" value="ECO:0007669"/>
    <property type="project" value="TreeGrafter"/>
</dbReference>
<evidence type="ECO:0000256" key="5">
    <source>
        <dbReference type="ARBA" id="ARBA00023015"/>
    </source>
</evidence>
<evidence type="ECO:0000256" key="3">
    <source>
        <dbReference type="ARBA" id="ARBA00022553"/>
    </source>
</evidence>
<dbReference type="PANTHER" id="PTHR11188:SF14">
    <property type="entry name" value="THIOREDOXIN-INTERACTING PROTEIN"/>
    <property type="match status" value="1"/>
</dbReference>
<keyword evidence="2" id="KW-0963">Cytoplasm</keyword>
<keyword evidence="6" id="KW-0804">Transcription</keyword>
<feature type="domain" description="Arrestin C-terminal-like" evidence="7">
    <location>
        <begin position="4"/>
        <end position="133"/>
    </location>
</feature>
<evidence type="ECO:0000313" key="9">
    <source>
        <dbReference type="Proteomes" id="UP000008912"/>
    </source>
</evidence>
<evidence type="ECO:0000313" key="8">
    <source>
        <dbReference type="Ensembl" id="ENSAMEP00000024506.1"/>
    </source>
</evidence>
<dbReference type="GO" id="GO:0005737">
    <property type="term" value="C:cytoplasm"/>
    <property type="evidence" value="ECO:0007669"/>
    <property type="project" value="UniProtKB-SubCell"/>
</dbReference>
<dbReference type="SMART" id="SM01017">
    <property type="entry name" value="Arrestin_C"/>
    <property type="match status" value="1"/>
</dbReference>
<keyword evidence="3" id="KW-0597">Phosphoprotein</keyword>